<feature type="domain" description="Alpha/beta hydrolase fold-3" evidence="2">
    <location>
        <begin position="94"/>
        <end position="309"/>
    </location>
</feature>
<dbReference type="RefSeq" id="XP_016614735.1">
    <property type="nucleotide sequence ID" value="XM_016768889.1"/>
</dbReference>
<keyword evidence="4" id="KW-1185">Reference proteome</keyword>
<dbReference type="InterPro" id="IPR029058">
    <property type="entry name" value="AB_hydrolase_fold"/>
</dbReference>
<dbReference type="Pfam" id="PF07859">
    <property type="entry name" value="Abhydrolase_3"/>
    <property type="match status" value="1"/>
</dbReference>
<dbReference type="PANTHER" id="PTHR48081">
    <property type="entry name" value="AB HYDROLASE SUPERFAMILY PROTEIN C4A8.06C"/>
    <property type="match status" value="1"/>
</dbReference>
<dbReference type="AlphaFoldDB" id="A0A0D2ED91"/>
<evidence type="ECO:0000259" key="2">
    <source>
        <dbReference type="Pfam" id="PF07859"/>
    </source>
</evidence>
<proteinExistence type="predicted"/>
<keyword evidence="1" id="KW-0378">Hydrolase</keyword>
<protein>
    <recommendedName>
        <fullName evidence="2">Alpha/beta hydrolase fold-3 domain-containing protein</fullName>
    </recommendedName>
</protein>
<evidence type="ECO:0000313" key="4">
    <source>
        <dbReference type="Proteomes" id="UP000053789"/>
    </source>
</evidence>
<dbReference type="EMBL" id="KN847000">
    <property type="protein sequence ID" value="KIW88066.1"/>
    <property type="molecule type" value="Genomic_DNA"/>
</dbReference>
<dbReference type="GeneID" id="27704104"/>
<dbReference type="SUPFAM" id="SSF53474">
    <property type="entry name" value="alpha/beta-Hydrolases"/>
    <property type="match status" value="1"/>
</dbReference>
<dbReference type="HOGENOM" id="CLU_012494_6_3_1"/>
<evidence type="ECO:0000256" key="1">
    <source>
        <dbReference type="ARBA" id="ARBA00022801"/>
    </source>
</evidence>
<evidence type="ECO:0000313" key="3">
    <source>
        <dbReference type="EMBL" id="KIW88066.1"/>
    </source>
</evidence>
<sequence>MAYDTKEEILALGAMDPELKALLEAHPPPPMKFTTMQALREEVKVRTLQAIEALGPPPSSVKQTVITYKTTDGTELRARLYQPTSPSDDGRPLIVMYHGGGFCLGIPESEEKACRDFVQAFNAVCVSPAYRLAPEFPFPQGPKDAWDALRFAAESASSWGADLSKGFIVGGTSAGGNLACVVTHLARDEGLTPPLTGHYLCIAGLVPPSRMPDRYKNWAHSYEQNKMDAINGQAVIDIFTAAYKPDLCDGVYNSPLIHPNGHAGLPPAFLQVDGADTLRDDSLIYERILREEHRIETKMVVYPGLPHAHWAFFPTLKASAKFWQDQLEGMGWLLGRTPATAKV</sequence>
<name>A0A0D2ED91_CLAB1</name>
<dbReference type="PANTHER" id="PTHR48081:SF8">
    <property type="entry name" value="ALPHA_BETA HYDROLASE FOLD-3 DOMAIN-CONTAINING PROTEIN-RELATED"/>
    <property type="match status" value="1"/>
</dbReference>
<reference evidence="3" key="1">
    <citation type="submission" date="2015-01" db="EMBL/GenBank/DDBJ databases">
        <title>The Genome Sequence of Cladophialophora bantiana CBS 173.52.</title>
        <authorList>
            <consortium name="The Broad Institute Genomics Platform"/>
            <person name="Cuomo C."/>
            <person name="de Hoog S."/>
            <person name="Gorbushina A."/>
            <person name="Stielow B."/>
            <person name="Teixiera M."/>
            <person name="Abouelleil A."/>
            <person name="Chapman S.B."/>
            <person name="Priest M."/>
            <person name="Young S.K."/>
            <person name="Wortman J."/>
            <person name="Nusbaum C."/>
            <person name="Birren B."/>
        </authorList>
    </citation>
    <scope>NUCLEOTIDE SEQUENCE [LARGE SCALE GENOMIC DNA]</scope>
    <source>
        <strain evidence="3">CBS 173.52</strain>
    </source>
</reference>
<dbReference type="Proteomes" id="UP000053789">
    <property type="component" value="Unassembled WGS sequence"/>
</dbReference>
<dbReference type="OrthoDB" id="408631at2759"/>
<dbReference type="VEuPathDB" id="FungiDB:Z519_11176"/>
<accession>A0A0D2ED91</accession>
<organism evidence="3 4">
    <name type="scientific">Cladophialophora bantiana (strain ATCC 10958 / CBS 173.52 / CDC B-1940 / NIH 8579)</name>
    <name type="common">Xylohypha bantiana</name>
    <dbReference type="NCBI Taxonomy" id="1442370"/>
    <lineage>
        <taxon>Eukaryota</taxon>
        <taxon>Fungi</taxon>
        <taxon>Dikarya</taxon>
        <taxon>Ascomycota</taxon>
        <taxon>Pezizomycotina</taxon>
        <taxon>Eurotiomycetes</taxon>
        <taxon>Chaetothyriomycetidae</taxon>
        <taxon>Chaetothyriales</taxon>
        <taxon>Herpotrichiellaceae</taxon>
        <taxon>Cladophialophora</taxon>
    </lineage>
</organism>
<dbReference type="InterPro" id="IPR013094">
    <property type="entry name" value="AB_hydrolase_3"/>
</dbReference>
<dbReference type="Gene3D" id="3.40.50.1820">
    <property type="entry name" value="alpha/beta hydrolase"/>
    <property type="match status" value="1"/>
</dbReference>
<gene>
    <name evidence="3" type="ORF">Z519_11176</name>
</gene>
<dbReference type="GO" id="GO:0016787">
    <property type="term" value="F:hydrolase activity"/>
    <property type="evidence" value="ECO:0007669"/>
    <property type="project" value="UniProtKB-KW"/>
</dbReference>
<dbReference type="InterPro" id="IPR050300">
    <property type="entry name" value="GDXG_lipolytic_enzyme"/>
</dbReference>